<comment type="caution">
    <text evidence="13">The sequence shown here is derived from an EMBL/GenBank/DDBJ whole genome shotgun (WGS) entry which is preliminary data.</text>
</comment>
<organism evidence="13 14">
    <name type="scientific">Pleionea mediterranea</name>
    <dbReference type="NCBI Taxonomy" id="523701"/>
    <lineage>
        <taxon>Bacteria</taxon>
        <taxon>Pseudomonadati</taxon>
        <taxon>Pseudomonadota</taxon>
        <taxon>Gammaproteobacteria</taxon>
        <taxon>Oceanospirillales</taxon>
        <taxon>Pleioneaceae</taxon>
        <taxon>Pleionea</taxon>
    </lineage>
</organism>
<sequence>MRNFLWSFAVLLPSFLTANDHNSRQPLLNMPLDQLLNLKVAVASRGESRLLHKSPVPVEVISQSQLQNTGQAYLADALLRSSSSFHYLHFSLRDGSDHYLPFSLRGFNPNQTLVMINGKRLHHGALLHTSNALGRGGTSIDLNQIPLSAVKQVEILKDSASAQYGSDAIAGIINIQLVERQNNEVSITQGQTSQGDGEQTHFTAQLGADYFTKGFPDTSLIANIEYHDNQGTNRAGPDSRQQYFASDPRNDLAENQNPINSKDGDPASEQWQLNTQATFDLSLSRQLYAWFNGRQKDGRSELFFRRPLDDNNVRAIYPDGFLPQLAPDIWDTSVTLGLKQKHHWDISYTRGRSSFNTILNNSLNASLGEQSPTSFNSGRLGFSHHILSGDWVKYLDNLQIAAGAEFRSETFEIKAGSPASYQHGGVNVLDGPNQGSTTEAGAQGLPGFEPQNASRNSRNNSAVYIDIEYSKNDLLWINSLRYENYSDFGDTLNGKSSISYSLNPNWRFRASASNSFRAPSLSQSHYSYTGSALINNQLVSIGTFSTDHPLAIALGAKPLEPETAQQINLGMVYKSGTDTLLSFDIFKIDVNDRIELTGNIDRDIDLWGNTTVSLLEQFGVGAARYFTNAISTTTTGFDIDFNHTQHLSNSSIIHYKMQYHKAKTRVDDNIHPPIQFNNQTELFFDRGQVMRIERKLPESKAILSAEYNNDKLNILLKGLYFSSIALVNDIEQPERDQTISDAWITDLAFGYSYNDSLSLYLGANNLFNHTPEAFTPMPPLFGEGQILQYADHTPYGINGRYMYLQAKYQF</sequence>
<dbReference type="InterPro" id="IPR000531">
    <property type="entry name" value="Beta-barrel_TonB"/>
</dbReference>
<keyword evidence="5 9" id="KW-0798">TonB box</keyword>
<dbReference type="Pfam" id="PF07715">
    <property type="entry name" value="Plug"/>
    <property type="match status" value="1"/>
</dbReference>
<evidence type="ECO:0000256" key="5">
    <source>
        <dbReference type="ARBA" id="ARBA00023077"/>
    </source>
</evidence>
<dbReference type="PANTHER" id="PTHR47234:SF3">
    <property type="entry name" value="SECRETIN_TONB SHORT N-TERMINAL DOMAIN-CONTAINING PROTEIN"/>
    <property type="match status" value="1"/>
</dbReference>
<dbReference type="Proteomes" id="UP000245790">
    <property type="component" value="Unassembled WGS sequence"/>
</dbReference>
<comment type="similarity">
    <text evidence="8 9">Belongs to the TonB-dependent receptor family.</text>
</comment>
<dbReference type="Pfam" id="PF00593">
    <property type="entry name" value="TonB_dep_Rec_b-barrel"/>
    <property type="match status" value="1"/>
</dbReference>
<evidence type="ECO:0000256" key="1">
    <source>
        <dbReference type="ARBA" id="ARBA00004571"/>
    </source>
</evidence>
<feature type="domain" description="TonB-dependent receptor-like beta-barrel" evidence="11">
    <location>
        <begin position="214"/>
        <end position="766"/>
    </location>
</feature>
<dbReference type="PANTHER" id="PTHR47234">
    <property type="match status" value="1"/>
</dbReference>
<dbReference type="PROSITE" id="PS52016">
    <property type="entry name" value="TONB_DEPENDENT_REC_3"/>
    <property type="match status" value="1"/>
</dbReference>
<evidence type="ECO:0000256" key="7">
    <source>
        <dbReference type="ARBA" id="ARBA00023237"/>
    </source>
</evidence>
<evidence type="ECO:0000256" key="8">
    <source>
        <dbReference type="PROSITE-ProRule" id="PRU01360"/>
    </source>
</evidence>
<evidence type="ECO:0000256" key="6">
    <source>
        <dbReference type="ARBA" id="ARBA00023136"/>
    </source>
</evidence>
<dbReference type="OrthoDB" id="9805434at2"/>
<feature type="region of interest" description="Disordered" evidence="10">
    <location>
        <begin position="228"/>
        <end position="268"/>
    </location>
</feature>
<evidence type="ECO:0000256" key="2">
    <source>
        <dbReference type="ARBA" id="ARBA00022448"/>
    </source>
</evidence>
<dbReference type="GO" id="GO:0009279">
    <property type="term" value="C:cell outer membrane"/>
    <property type="evidence" value="ECO:0007669"/>
    <property type="project" value="UniProtKB-SubCell"/>
</dbReference>
<name>A0A316FEL9_9GAMM</name>
<dbReference type="InterPro" id="IPR039426">
    <property type="entry name" value="TonB-dep_rcpt-like"/>
</dbReference>
<dbReference type="InterPro" id="IPR012910">
    <property type="entry name" value="Plug_dom"/>
</dbReference>
<gene>
    <name evidence="13" type="ORF">C8D97_11196</name>
</gene>
<dbReference type="RefSeq" id="WP_109764602.1">
    <property type="nucleotide sequence ID" value="NZ_QGGU01000011.1"/>
</dbReference>
<dbReference type="EMBL" id="QGGU01000011">
    <property type="protein sequence ID" value="PWK47351.1"/>
    <property type="molecule type" value="Genomic_DNA"/>
</dbReference>
<proteinExistence type="inferred from homology"/>
<evidence type="ECO:0000259" key="11">
    <source>
        <dbReference type="Pfam" id="PF00593"/>
    </source>
</evidence>
<evidence type="ECO:0000256" key="10">
    <source>
        <dbReference type="SAM" id="MobiDB-lite"/>
    </source>
</evidence>
<dbReference type="AlphaFoldDB" id="A0A316FEL9"/>
<evidence type="ECO:0000256" key="9">
    <source>
        <dbReference type="RuleBase" id="RU003357"/>
    </source>
</evidence>
<feature type="compositionally biased region" description="Polar residues" evidence="10">
    <location>
        <begin position="229"/>
        <end position="244"/>
    </location>
</feature>
<comment type="subcellular location">
    <subcellularLocation>
        <location evidence="1 8">Cell outer membrane</location>
        <topology evidence="1 8">Multi-pass membrane protein</topology>
    </subcellularLocation>
</comment>
<reference evidence="13 14" key="1">
    <citation type="submission" date="2018-05" db="EMBL/GenBank/DDBJ databases">
        <title>Genomic Encyclopedia of Type Strains, Phase IV (KMG-IV): sequencing the most valuable type-strain genomes for metagenomic binning, comparative biology and taxonomic classification.</title>
        <authorList>
            <person name="Goeker M."/>
        </authorList>
    </citation>
    <scope>NUCLEOTIDE SEQUENCE [LARGE SCALE GENOMIC DNA]</scope>
    <source>
        <strain evidence="13 14">DSM 25350</strain>
    </source>
</reference>
<dbReference type="InterPro" id="IPR037066">
    <property type="entry name" value="Plug_dom_sf"/>
</dbReference>
<accession>A0A316FEL9</accession>
<dbReference type="Gene3D" id="2.40.170.20">
    <property type="entry name" value="TonB-dependent receptor, beta-barrel domain"/>
    <property type="match status" value="1"/>
</dbReference>
<keyword evidence="2 8" id="KW-0813">Transport</keyword>
<keyword evidence="3 8" id="KW-1134">Transmembrane beta strand</keyword>
<evidence type="ECO:0000259" key="12">
    <source>
        <dbReference type="Pfam" id="PF07715"/>
    </source>
</evidence>
<evidence type="ECO:0000313" key="14">
    <source>
        <dbReference type="Proteomes" id="UP000245790"/>
    </source>
</evidence>
<dbReference type="SUPFAM" id="SSF56935">
    <property type="entry name" value="Porins"/>
    <property type="match status" value="1"/>
</dbReference>
<dbReference type="Gene3D" id="2.170.130.10">
    <property type="entry name" value="TonB-dependent receptor, plug domain"/>
    <property type="match status" value="1"/>
</dbReference>
<keyword evidence="13" id="KW-0675">Receptor</keyword>
<feature type="domain" description="TonB-dependent receptor plug" evidence="12">
    <location>
        <begin position="53"/>
        <end position="172"/>
    </location>
</feature>
<feature type="region of interest" description="Disordered" evidence="10">
    <location>
        <begin position="433"/>
        <end position="456"/>
    </location>
</feature>
<dbReference type="InterPro" id="IPR036942">
    <property type="entry name" value="Beta-barrel_TonB_sf"/>
</dbReference>
<keyword evidence="14" id="KW-1185">Reference proteome</keyword>
<keyword evidence="7 8" id="KW-0998">Cell outer membrane</keyword>
<evidence type="ECO:0000313" key="13">
    <source>
        <dbReference type="EMBL" id="PWK47351.1"/>
    </source>
</evidence>
<keyword evidence="6 8" id="KW-0472">Membrane</keyword>
<keyword evidence="4 8" id="KW-0812">Transmembrane</keyword>
<evidence type="ECO:0000256" key="4">
    <source>
        <dbReference type="ARBA" id="ARBA00022692"/>
    </source>
</evidence>
<evidence type="ECO:0000256" key="3">
    <source>
        <dbReference type="ARBA" id="ARBA00022452"/>
    </source>
</evidence>
<protein>
    <submittedName>
        <fullName evidence="13">Iron complex outermembrane receptor protein</fullName>
    </submittedName>
</protein>